<dbReference type="InterPro" id="IPR001304">
    <property type="entry name" value="C-type_lectin-like"/>
</dbReference>
<feature type="domain" description="C-type lectin" evidence="1">
    <location>
        <begin position="21"/>
        <end position="127"/>
    </location>
</feature>
<evidence type="ECO:0000313" key="2">
    <source>
        <dbReference type="EMBL" id="KAK2917196.1"/>
    </source>
</evidence>
<organism evidence="2 3">
    <name type="scientific">Cirrhinus molitorella</name>
    <name type="common">mud carp</name>
    <dbReference type="NCBI Taxonomy" id="172907"/>
    <lineage>
        <taxon>Eukaryota</taxon>
        <taxon>Metazoa</taxon>
        <taxon>Chordata</taxon>
        <taxon>Craniata</taxon>
        <taxon>Vertebrata</taxon>
        <taxon>Euteleostomi</taxon>
        <taxon>Actinopterygii</taxon>
        <taxon>Neopterygii</taxon>
        <taxon>Teleostei</taxon>
        <taxon>Ostariophysi</taxon>
        <taxon>Cypriniformes</taxon>
        <taxon>Cyprinidae</taxon>
        <taxon>Labeoninae</taxon>
        <taxon>Labeonini</taxon>
        <taxon>Cirrhinus</taxon>
    </lineage>
</organism>
<gene>
    <name evidence="2" type="ORF">Q8A67_001570</name>
</gene>
<dbReference type="PANTHER" id="PTHR45784:SF3">
    <property type="entry name" value="C-TYPE LECTIN DOMAIN FAMILY 4 MEMBER K-LIKE-RELATED"/>
    <property type="match status" value="1"/>
</dbReference>
<dbReference type="InterPro" id="IPR016187">
    <property type="entry name" value="CTDL_fold"/>
</dbReference>
<dbReference type="PROSITE" id="PS50041">
    <property type="entry name" value="C_TYPE_LECTIN_2"/>
    <property type="match status" value="1"/>
</dbReference>
<dbReference type="SUPFAM" id="SSF56436">
    <property type="entry name" value="C-type lectin-like"/>
    <property type="match status" value="1"/>
</dbReference>
<reference evidence="2" key="1">
    <citation type="submission" date="2023-08" db="EMBL/GenBank/DDBJ databases">
        <title>Chromosome-level Genome Assembly of mud carp (Cirrhinus molitorella).</title>
        <authorList>
            <person name="Liu H."/>
        </authorList>
    </citation>
    <scope>NUCLEOTIDE SEQUENCE</scope>
    <source>
        <strain evidence="2">Prfri</strain>
        <tissue evidence="2">Muscle</tissue>
    </source>
</reference>
<comment type="caution">
    <text evidence="2">The sequence shown here is derived from an EMBL/GenBank/DDBJ whole genome shotgun (WGS) entry which is preliminary data.</text>
</comment>
<dbReference type="SMART" id="SM00034">
    <property type="entry name" value="CLECT"/>
    <property type="match status" value="1"/>
</dbReference>
<dbReference type="AlphaFoldDB" id="A0AA88QBP6"/>
<dbReference type="Proteomes" id="UP001187343">
    <property type="component" value="Unassembled WGS sequence"/>
</dbReference>
<protein>
    <recommendedName>
        <fullName evidence="1">C-type lectin domain-containing protein</fullName>
    </recommendedName>
</protein>
<proteinExistence type="predicted"/>
<evidence type="ECO:0000259" key="1">
    <source>
        <dbReference type="PROSITE" id="PS50041"/>
    </source>
</evidence>
<sequence>MSGGRKGQWEDWPCSAQFTFFCQDQFILIKQNLSWREALTYCRQNHVDLVSISSPQIEQRVMSVARTASTAATWMGLHHFCGVNNWAAGNGSGSHDCREQRVGAVLSAGDQRWLSLPPTLRLNFICSNSGP</sequence>
<dbReference type="InterPro" id="IPR016186">
    <property type="entry name" value="C-type_lectin-like/link_sf"/>
</dbReference>
<keyword evidence="3" id="KW-1185">Reference proteome</keyword>
<accession>A0AA88QBP6</accession>
<dbReference type="Pfam" id="PF00059">
    <property type="entry name" value="Lectin_C"/>
    <property type="match status" value="1"/>
</dbReference>
<dbReference type="Gene3D" id="3.10.100.10">
    <property type="entry name" value="Mannose-Binding Protein A, subunit A"/>
    <property type="match status" value="1"/>
</dbReference>
<dbReference type="PANTHER" id="PTHR45784">
    <property type="entry name" value="C-TYPE LECTIN DOMAIN FAMILY 20 MEMBER A-RELATED"/>
    <property type="match status" value="1"/>
</dbReference>
<dbReference type="EMBL" id="JAUYZG010000001">
    <property type="protein sequence ID" value="KAK2917196.1"/>
    <property type="molecule type" value="Genomic_DNA"/>
</dbReference>
<evidence type="ECO:0000313" key="3">
    <source>
        <dbReference type="Proteomes" id="UP001187343"/>
    </source>
</evidence>
<name>A0AA88QBP6_9TELE</name>